<dbReference type="Proteomes" id="UP000789375">
    <property type="component" value="Unassembled WGS sequence"/>
</dbReference>
<keyword evidence="2" id="KW-1185">Reference proteome</keyword>
<organism evidence="1 2">
    <name type="scientific">Funneliformis mosseae</name>
    <name type="common">Endomycorrhizal fungus</name>
    <name type="synonym">Glomus mosseae</name>
    <dbReference type="NCBI Taxonomy" id="27381"/>
    <lineage>
        <taxon>Eukaryota</taxon>
        <taxon>Fungi</taxon>
        <taxon>Fungi incertae sedis</taxon>
        <taxon>Mucoromycota</taxon>
        <taxon>Glomeromycotina</taxon>
        <taxon>Glomeromycetes</taxon>
        <taxon>Glomerales</taxon>
        <taxon>Glomeraceae</taxon>
        <taxon>Funneliformis</taxon>
    </lineage>
</organism>
<dbReference type="AlphaFoldDB" id="A0A9N9H075"/>
<evidence type="ECO:0000313" key="2">
    <source>
        <dbReference type="Proteomes" id="UP000789375"/>
    </source>
</evidence>
<gene>
    <name evidence="1" type="ORF">FMOSSE_LOCUS10823</name>
</gene>
<name>A0A9N9H075_FUNMO</name>
<proteinExistence type="predicted"/>
<reference evidence="1" key="1">
    <citation type="submission" date="2021-06" db="EMBL/GenBank/DDBJ databases">
        <authorList>
            <person name="Kallberg Y."/>
            <person name="Tangrot J."/>
            <person name="Rosling A."/>
        </authorList>
    </citation>
    <scope>NUCLEOTIDE SEQUENCE</scope>
    <source>
        <strain evidence="1">87-6 pot B 2015</strain>
    </source>
</reference>
<sequence length="127" mass="14614">MPFVTIYENQMLYQKNYFSLALNEDQKLEIVLNKKALTKRDSKKKIVNKGNHDLTSAPKTITRDIPALEISVKCKNIIALKAIAKHKQNELTQESVDVDEVDKDVDIQESNQFLAAFRDIRNVHKIC</sequence>
<accession>A0A9N9H075</accession>
<comment type="caution">
    <text evidence="1">The sequence shown here is derived from an EMBL/GenBank/DDBJ whole genome shotgun (WGS) entry which is preliminary data.</text>
</comment>
<protein>
    <submittedName>
        <fullName evidence="1">7919_t:CDS:1</fullName>
    </submittedName>
</protein>
<dbReference type="EMBL" id="CAJVPP010003812">
    <property type="protein sequence ID" value="CAG8637725.1"/>
    <property type="molecule type" value="Genomic_DNA"/>
</dbReference>
<evidence type="ECO:0000313" key="1">
    <source>
        <dbReference type="EMBL" id="CAG8637725.1"/>
    </source>
</evidence>